<evidence type="ECO:0000313" key="2">
    <source>
        <dbReference type="EMBL" id="KAK2087756.1"/>
    </source>
</evidence>
<feature type="compositionally biased region" description="Polar residues" evidence="1">
    <location>
        <begin position="21"/>
        <end position="32"/>
    </location>
</feature>
<accession>A0ABQ9TSY0</accession>
<feature type="region of interest" description="Disordered" evidence="1">
    <location>
        <begin position="198"/>
        <end position="220"/>
    </location>
</feature>
<dbReference type="EMBL" id="JASSZA010000019">
    <property type="protein sequence ID" value="KAK2087756.1"/>
    <property type="molecule type" value="Genomic_DNA"/>
</dbReference>
<dbReference type="Proteomes" id="UP001266305">
    <property type="component" value="Unassembled WGS sequence"/>
</dbReference>
<evidence type="ECO:0000313" key="3">
    <source>
        <dbReference type="Proteomes" id="UP001266305"/>
    </source>
</evidence>
<keyword evidence="3" id="KW-1185">Reference proteome</keyword>
<gene>
    <name evidence="2" type="ORF">P7K49_033663</name>
</gene>
<evidence type="ECO:0000256" key="1">
    <source>
        <dbReference type="SAM" id="MobiDB-lite"/>
    </source>
</evidence>
<sequence length="220" mass="23500">MPAHSQQVPPEDAGTLPPNRRSLTGSLQTAQLRVSEPGSSVCPATPRVVRAPGWDSSRWRLSARHSLAENGSKRRRRRGLRGPSCAGSRSGRAVAPARGEASPGGTGKRARRPERPPSSPALPMGLIPPTGGAPMGARTQRANRVRPRLGAVPRSPRSSESAEADSCVRYVLACRGSQAAIPKPLGAWLGALGPAAQVRWPRARKQDSRGRRLPRRAPRR</sequence>
<name>A0ABQ9TSY0_SAGOE</name>
<comment type="caution">
    <text evidence="2">The sequence shown here is derived from an EMBL/GenBank/DDBJ whole genome shotgun (WGS) entry which is preliminary data.</text>
</comment>
<proteinExistence type="predicted"/>
<feature type="region of interest" description="Disordered" evidence="1">
    <location>
        <begin position="1"/>
        <end position="164"/>
    </location>
</feature>
<feature type="compositionally biased region" description="Basic residues" evidence="1">
    <location>
        <begin position="211"/>
        <end position="220"/>
    </location>
</feature>
<reference evidence="2 3" key="1">
    <citation type="submission" date="2023-05" db="EMBL/GenBank/DDBJ databases">
        <title>B98-5 Cell Line De Novo Hybrid Assembly: An Optical Mapping Approach.</title>
        <authorList>
            <person name="Kananen K."/>
            <person name="Auerbach J.A."/>
            <person name="Kautto E."/>
            <person name="Blachly J.S."/>
        </authorList>
    </citation>
    <scope>NUCLEOTIDE SEQUENCE [LARGE SCALE GENOMIC DNA]</scope>
    <source>
        <strain evidence="2">B95-8</strain>
        <tissue evidence="2">Cell line</tissue>
    </source>
</reference>
<protein>
    <submittedName>
        <fullName evidence="2">Uncharacterized protein</fullName>
    </submittedName>
</protein>
<organism evidence="2 3">
    <name type="scientific">Saguinus oedipus</name>
    <name type="common">Cotton-top tamarin</name>
    <name type="synonym">Oedipomidas oedipus</name>
    <dbReference type="NCBI Taxonomy" id="9490"/>
    <lineage>
        <taxon>Eukaryota</taxon>
        <taxon>Metazoa</taxon>
        <taxon>Chordata</taxon>
        <taxon>Craniata</taxon>
        <taxon>Vertebrata</taxon>
        <taxon>Euteleostomi</taxon>
        <taxon>Mammalia</taxon>
        <taxon>Eutheria</taxon>
        <taxon>Euarchontoglires</taxon>
        <taxon>Primates</taxon>
        <taxon>Haplorrhini</taxon>
        <taxon>Platyrrhini</taxon>
        <taxon>Cebidae</taxon>
        <taxon>Callitrichinae</taxon>
        <taxon>Saguinus</taxon>
    </lineage>
</organism>